<dbReference type="Pfam" id="PF11846">
    <property type="entry name" value="Wzy_C_2"/>
    <property type="match status" value="1"/>
</dbReference>
<feature type="domain" description="Virulence factor membrane-bound polymerase C-terminal" evidence="7">
    <location>
        <begin position="372"/>
        <end position="537"/>
    </location>
</feature>
<feature type="transmembrane region" description="Helical" evidence="5">
    <location>
        <begin position="421"/>
        <end position="445"/>
    </location>
</feature>
<evidence type="ECO:0000259" key="6">
    <source>
        <dbReference type="Pfam" id="PF04932"/>
    </source>
</evidence>
<dbReference type="InterPro" id="IPR051533">
    <property type="entry name" value="WaaL-like"/>
</dbReference>
<comment type="subcellular location">
    <subcellularLocation>
        <location evidence="1">Membrane</location>
        <topology evidence="1">Multi-pass membrane protein</topology>
    </subcellularLocation>
</comment>
<feature type="transmembrane region" description="Helical" evidence="5">
    <location>
        <begin position="242"/>
        <end position="260"/>
    </location>
</feature>
<evidence type="ECO:0000259" key="8">
    <source>
        <dbReference type="Pfam" id="PF15864"/>
    </source>
</evidence>
<evidence type="ECO:0000256" key="3">
    <source>
        <dbReference type="ARBA" id="ARBA00022989"/>
    </source>
</evidence>
<proteinExistence type="predicted"/>
<keyword evidence="2 5" id="KW-0812">Transmembrane</keyword>
<dbReference type="GO" id="GO:0016874">
    <property type="term" value="F:ligase activity"/>
    <property type="evidence" value="ECO:0007669"/>
    <property type="project" value="UniProtKB-KW"/>
</dbReference>
<evidence type="ECO:0000256" key="5">
    <source>
        <dbReference type="SAM" id="Phobius"/>
    </source>
</evidence>
<protein>
    <submittedName>
        <fullName evidence="9">O-antigen ligase</fullName>
    </submittedName>
</protein>
<feature type="domain" description="O-antigen ligase-related" evidence="6">
    <location>
        <begin position="199"/>
        <end position="347"/>
    </location>
</feature>
<evidence type="ECO:0000313" key="10">
    <source>
        <dbReference type="Proteomes" id="UP000199002"/>
    </source>
</evidence>
<keyword evidence="10" id="KW-1185">Reference proteome</keyword>
<name>A0A1H4E0N7_9BURK</name>
<evidence type="ECO:0000256" key="2">
    <source>
        <dbReference type="ARBA" id="ARBA00022692"/>
    </source>
</evidence>
<feature type="transmembrane region" description="Helical" evidence="5">
    <location>
        <begin position="366"/>
        <end position="383"/>
    </location>
</feature>
<dbReference type="InterPro" id="IPR007016">
    <property type="entry name" value="O-antigen_ligase-rel_domated"/>
</dbReference>
<dbReference type="EMBL" id="FNQJ01000030">
    <property type="protein sequence ID" value="SEA78575.1"/>
    <property type="molecule type" value="Genomic_DNA"/>
</dbReference>
<dbReference type="Pfam" id="PF04932">
    <property type="entry name" value="Wzy_C"/>
    <property type="match status" value="1"/>
</dbReference>
<evidence type="ECO:0000313" key="9">
    <source>
        <dbReference type="EMBL" id="SEA78575.1"/>
    </source>
</evidence>
<feature type="transmembrane region" description="Helical" evidence="5">
    <location>
        <begin position="33"/>
        <end position="52"/>
    </location>
</feature>
<dbReference type="PANTHER" id="PTHR37422">
    <property type="entry name" value="TEICHURONIC ACID BIOSYNTHESIS PROTEIN TUAE"/>
    <property type="match status" value="1"/>
</dbReference>
<evidence type="ECO:0000256" key="1">
    <source>
        <dbReference type="ARBA" id="ARBA00004141"/>
    </source>
</evidence>
<dbReference type="InterPro" id="IPR031726">
    <property type="entry name" value="PglL_A"/>
</dbReference>
<feature type="domain" description="Protein glycosylation ligase" evidence="8">
    <location>
        <begin position="162"/>
        <end position="187"/>
    </location>
</feature>
<dbReference type="Proteomes" id="UP000199002">
    <property type="component" value="Unassembled WGS sequence"/>
</dbReference>
<gene>
    <name evidence="9" type="ORF">SAMN05421875_1301</name>
</gene>
<reference evidence="10" key="1">
    <citation type="submission" date="2016-10" db="EMBL/GenBank/DDBJ databases">
        <authorList>
            <person name="Varghese N."/>
            <person name="Submissions S."/>
        </authorList>
    </citation>
    <scope>NUCLEOTIDE SEQUENCE [LARGE SCALE GENOMIC DNA]</scope>
    <source>
        <strain evidence="10">DSM 25157</strain>
    </source>
</reference>
<evidence type="ECO:0000259" key="7">
    <source>
        <dbReference type="Pfam" id="PF11846"/>
    </source>
</evidence>
<evidence type="ECO:0000256" key="4">
    <source>
        <dbReference type="ARBA" id="ARBA00023136"/>
    </source>
</evidence>
<dbReference type="GO" id="GO:0016020">
    <property type="term" value="C:membrane"/>
    <property type="evidence" value="ECO:0007669"/>
    <property type="project" value="UniProtKB-SubCell"/>
</dbReference>
<keyword evidence="3 5" id="KW-1133">Transmembrane helix</keyword>
<accession>A0A1H4E0N7</accession>
<dbReference type="Pfam" id="PF15864">
    <property type="entry name" value="PglL_A"/>
    <property type="match status" value="1"/>
</dbReference>
<dbReference type="STRING" id="592050.SAMN05421875_1301"/>
<feature type="transmembrane region" description="Helical" evidence="5">
    <location>
        <begin position="192"/>
        <end position="209"/>
    </location>
</feature>
<dbReference type="PANTHER" id="PTHR37422:SF13">
    <property type="entry name" value="LIPOPOLYSACCHARIDE BIOSYNTHESIS PROTEIN PA4999-RELATED"/>
    <property type="match status" value="1"/>
</dbReference>
<organism evidence="9 10">
    <name type="scientific">Acidovorax soli</name>
    <dbReference type="NCBI Taxonomy" id="592050"/>
    <lineage>
        <taxon>Bacteria</taxon>
        <taxon>Pseudomonadati</taxon>
        <taxon>Pseudomonadota</taxon>
        <taxon>Betaproteobacteria</taxon>
        <taxon>Burkholderiales</taxon>
        <taxon>Comamonadaceae</taxon>
        <taxon>Acidovorax</taxon>
    </lineage>
</organism>
<feature type="transmembrane region" description="Helical" evidence="5">
    <location>
        <begin position="87"/>
        <end position="107"/>
    </location>
</feature>
<keyword evidence="9" id="KW-0436">Ligase</keyword>
<feature type="transmembrane region" description="Helical" evidence="5">
    <location>
        <begin position="59"/>
        <end position="81"/>
    </location>
</feature>
<sequence>MGQPMKEKGMVWGGALCCLAFLLPNHYSPWLSFHQELGVALALLPLFLRASLQGRSMSALTLGAALLSMMPLLQLISGQLYFAGDGWMSALYLLGLGWAVHAGWFSVERASNIESAPLICFTSFWCGLVMAGLFSVGIAAHQWLLLGKLSVFIADMPPGGRPFANLAQPNQLATLLLLATAGLMFLWESGKLTAFSTVAAVLVLIFGLVMTGSRSVLLTLAWLVPAYFLLRRRCQLRTTPGAFSLVVGVFLTTGLLWPWINNTLLLPSDITTAVDRMSMPDIRKVYWTSMLDAIGRAPWAGYGWGQIGVAQTATALDYPATHSFFDSSHNLLLDLALWNGLPVALLVALGLLLWFGWQIRQCADPLTWVTLVAIGMVFSHAMVEYPLNYAYFLLPVGLWMGALSAMHPLPLERYLARGARWWRIGVPPTGAAVLILFVTVVVEYLPYEEDWRLMRFQELHIGDLTPPEGPPVYLLTQLHEFMRFARKPQTPGMTSQDLEGMRKISERYAYPSSMYRYALAQALNNDPHGAQQTLERLCKMQSVAACIDARRQWDVDAIRHYPQLSTAPFP</sequence>
<dbReference type="AlphaFoldDB" id="A0A1H4E0N7"/>
<dbReference type="InterPro" id="IPR021797">
    <property type="entry name" value="Wzy_C_2"/>
</dbReference>
<feature type="transmembrane region" description="Helical" evidence="5">
    <location>
        <begin position="335"/>
        <end position="354"/>
    </location>
</feature>
<keyword evidence="4 5" id="KW-0472">Membrane</keyword>
<feature type="transmembrane region" description="Helical" evidence="5">
    <location>
        <begin position="389"/>
        <end position="409"/>
    </location>
</feature>
<feature type="transmembrane region" description="Helical" evidence="5">
    <location>
        <begin position="119"/>
        <end position="146"/>
    </location>
</feature>